<keyword evidence="3" id="KW-1185">Reference proteome</keyword>
<protein>
    <submittedName>
        <fullName evidence="2">Uncharacterized protein</fullName>
    </submittedName>
</protein>
<gene>
    <name evidence="2" type="ORF">RND61_15580</name>
</gene>
<dbReference type="EMBL" id="JAWCTQ010000016">
    <property type="protein sequence ID" value="MDT9683469.1"/>
    <property type="molecule type" value="Genomic_DNA"/>
</dbReference>
<dbReference type="RefSeq" id="WP_315878543.1">
    <property type="nucleotide sequence ID" value="NZ_JAWCTQ010000016.1"/>
</dbReference>
<organism evidence="2 3">
    <name type="scientific">Streptomyces tamarix</name>
    <dbReference type="NCBI Taxonomy" id="3078565"/>
    <lineage>
        <taxon>Bacteria</taxon>
        <taxon>Bacillati</taxon>
        <taxon>Actinomycetota</taxon>
        <taxon>Actinomycetes</taxon>
        <taxon>Kitasatosporales</taxon>
        <taxon>Streptomycetaceae</taxon>
        <taxon>Streptomyces</taxon>
    </lineage>
</organism>
<reference evidence="2 3" key="1">
    <citation type="submission" date="2023-09" db="EMBL/GenBank/DDBJ databases">
        <title>Streptomyces sp. nov.: A antagonism against Alternaria gaisen Producing Streptochlin, Isolated from Tamarix root soil.</title>
        <authorList>
            <person name="Chen Y."/>
        </authorList>
    </citation>
    <scope>NUCLEOTIDE SEQUENCE [LARGE SCALE GENOMIC DNA]</scope>
    <source>
        <strain evidence="2 3">TRM76323</strain>
    </source>
</reference>
<comment type="caution">
    <text evidence="2">The sequence shown here is derived from an EMBL/GenBank/DDBJ whole genome shotgun (WGS) entry which is preliminary data.</text>
</comment>
<accession>A0ABU3QL58</accession>
<feature type="compositionally biased region" description="Basic residues" evidence="1">
    <location>
        <begin position="1"/>
        <end position="12"/>
    </location>
</feature>
<feature type="region of interest" description="Disordered" evidence="1">
    <location>
        <begin position="1"/>
        <end position="25"/>
    </location>
</feature>
<evidence type="ECO:0000256" key="1">
    <source>
        <dbReference type="SAM" id="MobiDB-lite"/>
    </source>
</evidence>
<proteinExistence type="predicted"/>
<name>A0ABU3QL58_9ACTN</name>
<sequence length="139" mass="16607">MKSLKSAKHIKRSLSERSPLSPEEEDQLYKDIENAIKQGDNSIRYYNHNFKVPNYSTQIVLTTPDLNTNTPLSRSLYNQLGKKSVIKYVEGKKYHIKSFDERVETIRELTPTPTYIKDYYTPAYRIIWWDSEDKYYQHY</sequence>
<evidence type="ECO:0000313" key="3">
    <source>
        <dbReference type="Proteomes" id="UP001250181"/>
    </source>
</evidence>
<dbReference type="Proteomes" id="UP001250181">
    <property type="component" value="Unassembled WGS sequence"/>
</dbReference>
<evidence type="ECO:0000313" key="2">
    <source>
        <dbReference type="EMBL" id="MDT9683469.1"/>
    </source>
</evidence>